<name>C0W5J3_9ACTO</name>
<dbReference type="EMBL" id="ACFH01000085">
    <property type="protein sequence ID" value="EEH65999.1"/>
    <property type="molecule type" value="Genomic_DNA"/>
</dbReference>
<dbReference type="HOGENOM" id="CLU_3039624_0_0_11"/>
<evidence type="ECO:0000313" key="1">
    <source>
        <dbReference type="EMBL" id="EEH65999.1"/>
    </source>
</evidence>
<comment type="caution">
    <text evidence="1">The sequence shown here is derived from an EMBL/GenBank/DDBJ whole genome shotgun (WGS) entry which is preliminary data.</text>
</comment>
<reference evidence="1 2" key="1">
    <citation type="submission" date="2009-01" db="EMBL/GenBank/DDBJ databases">
        <authorList>
            <person name="Qin X."/>
            <person name="Bachman B."/>
            <person name="Battles P."/>
            <person name="Bell A."/>
            <person name="Bess C."/>
            <person name="Bickham C."/>
            <person name="Chaboub L."/>
            <person name="Chen D."/>
            <person name="Coyle M."/>
            <person name="Deiros D.R."/>
            <person name="Dinh H."/>
            <person name="Forbes L."/>
            <person name="Fowler G."/>
            <person name="Francisco L."/>
            <person name="Fu Q."/>
            <person name="Gubbala S."/>
            <person name="Hale W."/>
            <person name="Han Y."/>
            <person name="Hemphill L."/>
            <person name="Highlander S.K."/>
            <person name="Hirani K."/>
            <person name="Hogues M."/>
            <person name="Jackson L."/>
            <person name="Jakkamsetti A."/>
            <person name="Javaid M."/>
            <person name="Jiang H."/>
            <person name="Korchina V."/>
            <person name="Kovar C."/>
            <person name="Lara F."/>
            <person name="Lee S."/>
            <person name="Mata R."/>
            <person name="Mathew T."/>
            <person name="Moen C."/>
            <person name="Morales K."/>
            <person name="Munidasa M."/>
            <person name="Nazareth L."/>
            <person name="Ngo R."/>
            <person name="Nguyen L."/>
            <person name="Okwuonu G."/>
            <person name="Ongeri F."/>
            <person name="Patil S."/>
            <person name="Petrosino J."/>
            <person name="Pham C."/>
            <person name="Pham P."/>
            <person name="Pu L.-L."/>
            <person name="Puazo M."/>
            <person name="Raj R."/>
            <person name="Reid J."/>
            <person name="Rouhana J."/>
            <person name="Saada N."/>
            <person name="Shang Y."/>
            <person name="Simmons D."/>
            <person name="Thornton R."/>
            <person name="Warren J."/>
            <person name="Weissenberger G."/>
            <person name="Zhang J."/>
            <person name="Zhang L."/>
            <person name="Zhou C."/>
            <person name="Zhu D."/>
            <person name="Muzny D."/>
            <person name="Worley K."/>
            <person name="Gibbs R."/>
        </authorList>
    </citation>
    <scope>NUCLEOTIDE SEQUENCE [LARGE SCALE GENOMIC DNA]</scope>
    <source>
        <strain evidence="1 2">DSM 15434</strain>
    </source>
</reference>
<proteinExistence type="predicted"/>
<dbReference type="AlphaFoldDB" id="C0W5J3"/>
<protein>
    <submittedName>
        <fullName evidence="1">Uncharacterized protein</fullName>
    </submittedName>
</protein>
<sequence length="54" mass="5498">MDLPDPVVLTRSRGVDGQSVAEVDGVDVSSSGARPPMRRAAAAAAAPMDLECAM</sequence>
<accession>C0W5J3</accession>
<gene>
    <name evidence="1" type="ORF">HMPREF0058_1137</name>
</gene>
<organism evidence="1 2">
    <name type="scientific">Actinomyces urogenitalis DSM 15434</name>
    <dbReference type="NCBI Taxonomy" id="525246"/>
    <lineage>
        <taxon>Bacteria</taxon>
        <taxon>Bacillati</taxon>
        <taxon>Actinomycetota</taxon>
        <taxon>Actinomycetes</taxon>
        <taxon>Actinomycetales</taxon>
        <taxon>Actinomycetaceae</taxon>
        <taxon>Actinomyces</taxon>
    </lineage>
</organism>
<dbReference type="Proteomes" id="UP000004778">
    <property type="component" value="Unassembled WGS sequence"/>
</dbReference>
<evidence type="ECO:0000313" key="2">
    <source>
        <dbReference type="Proteomes" id="UP000004778"/>
    </source>
</evidence>
<keyword evidence="2" id="KW-1185">Reference proteome</keyword>